<proteinExistence type="predicted"/>
<comment type="caution">
    <text evidence="1">The sequence shown here is derived from an EMBL/GenBank/DDBJ whole genome shotgun (WGS) entry which is preliminary data.</text>
</comment>
<dbReference type="Proteomes" id="UP001501035">
    <property type="component" value="Unassembled WGS sequence"/>
</dbReference>
<dbReference type="InterPro" id="IPR036563">
    <property type="entry name" value="MoaE_sf"/>
</dbReference>
<keyword evidence="2" id="KW-1185">Reference proteome</keyword>
<dbReference type="CDD" id="cd00756">
    <property type="entry name" value="MoaE"/>
    <property type="match status" value="1"/>
</dbReference>
<gene>
    <name evidence="1" type="ORF">GCM10010528_21320</name>
</gene>
<evidence type="ECO:0000313" key="1">
    <source>
        <dbReference type="EMBL" id="GAA3040606.1"/>
    </source>
</evidence>
<organism evidence="1 2">
    <name type="scientific">Gordonia defluvii</name>
    <dbReference type="NCBI Taxonomy" id="283718"/>
    <lineage>
        <taxon>Bacteria</taxon>
        <taxon>Bacillati</taxon>
        <taxon>Actinomycetota</taxon>
        <taxon>Actinomycetes</taxon>
        <taxon>Mycobacteriales</taxon>
        <taxon>Gordoniaceae</taxon>
        <taxon>Gordonia</taxon>
    </lineage>
</organism>
<dbReference type="SUPFAM" id="SSF54690">
    <property type="entry name" value="Molybdopterin synthase subunit MoaE"/>
    <property type="match status" value="1"/>
</dbReference>
<dbReference type="PANTHER" id="PTHR23404">
    <property type="entry name" value="MOLYBDOPTERIN SYNTHASE RELATED"/>
    <property type="match status" value="1"/>
</dbReference>
<dbReference type="Pfam" id="PF02391">
    <property type="entry name" value="MoaE"/>
    <property type="match status" value="1"/>
</dbReference>
<dbReference type="RefSeq" id="WP_290706731.1">
    <property type="nucleotide sequence ID" value="NZ_BAAAVS010000025.1"/>
</dbReference>
<name>A0ABP6LHK6_9ACTN</name>
<reference evidence="2" key="1">
    <citation type="journal article" date="2019" name="Int. J. Syst. Evol. Microbiol.">
        <title>The Global Catalogue of Microorganisms (GCM) 10K type strain sequencing project: providing services to taxonomists for standard genome sequencing and annotation.</title>
        <authorList>
            <consortium name="The Broad Institute Genomics Platform"/>
            <consortium name="The Broad Institute Genome Sequencing Center for Infectious Disease"/>
            <person name="Wu L."/>
            <person name="Ma J."/>
        </authorList>
    </citation>
    <scope>NUCLEOTIDE SEQUENCE [LARGE SCALE GENOMIC DNA]</scope>
    <source>
        <strain evidence="2">JCM 14234</strain>
    </source>
</reference>
<sequence>MSSRLPAIASTPLDPRDCERAVHTAADGAIVTFTGTVRDHHDDRAVTALRYEAHPRAGEFLAQVCAEHRTADVRVAAQHRIGELSIGDIAVVVAVSAPHRREAFAVCAAVIDAVKAVVPIWKYETYADGTADWQNPGC</sequence>
<accession>A0ABP6LHK6</accession>
<dbReference type="InterPro" id="IPR003448">
    <property type="entry name" value="Mopterin_biosynth_MoaE"/>
</dbReference>
<evidence type="ECO:0000313" key="2">
    <source>
        <dbReference type="Proteomes" id="UP001501035"/>
    </source>
</evidence>
<dbReference type="EMBL" id="BAAAVS010000025">
    <property type="protein sequence ID" value="GAA3040606.1"/>
    <property type="molecule type" value="Genomic_DNA"/>
</dbReference>
<protein>
    <submittedName>
        <fullName evidence="1">Molybdenum cofactor biosynthesis protein MoaE</fullName>
    </submittedName>
</protein>
<dbReference type="Gene3D" id="3.90.1170.40">
    <property type="entry name" value="Molybdopterin biosynthesis MoaE subunit"/>
    <property type="match status" value="1"/>
</dbReference>